<evidence type="ECO:0000313" key="3">
    <source>
        <dbReference type="Proteomes" id="UP001328107"/>
    </source>
</evidence>
<dbReference type="Proteomes" id="UP001328107">
    <property type="component" value="Unassembled WGS sequence"/>
</dbReference>
<accession>A0AAN5CCA2</accession>
<sequence>MLKVLQPVIWSHTSLGIVTGILYLICKLVLYPAPEMYPIVEETVNLIFLQGLILPVIFLLRFR</sequence>
<evidence type="ECO:0000313" key="2">
    <source>
        <dbReference type="EMBL" id="GMR39290.1"/>
    </source>
</evidence>
<feature type="transmembrane region" description="Helical" evidence="1">
    <location>
        <begin position="43"/>
        <end position="62"/>
    </location>
</feature>
<proteinExistence type="predicted"/>
<organism evidence="2 3">
    <name type="scientific">Pristionchus mayeri</name>
    <dbReference type="NCBI Taxonomy" id="1317129"/>
    <lineage>
        <taxon>Eukaryota</taxon>
        <taxon>Metazoa</taxon>
        <taxon>Ecdysozoa</taxon>
        <taxon>Nematoda</taxon>
        <taxon>Chromadorea</taxon>
        <taxon>Rhabditida</taxon>
        <taxon>Rhabditina</taxon>
        <taxon>Diplogasteromorpha</taxon>
        <taxon>Diplogasteroidea</taxon>
        <taxon>Neodiplogasteridae</taxon>
        <taxon>Pristionchus</taxon>
    </lineage>
</organism>
<keyword evidence="1" id="KW-1133">Transmembrane helix</keyword>
<dbReference type="PANTHER" id="PTHR46561:SF11">
    <property type="entry name" value="SERPENTINE RECEPTOR CLASS ALPHA_BETA-14"/>
    <property type="match status" value="1"/>
</dbReference>
<dbReference type="InterPro" id="IPR053286">
    <property type="entry name" value="Nematode_rcpt-like_srab"/>
</dbReference>
<dbReference type="EMBL" id="BTRK01000002">
    <property type="protein sequence ID" value="GMR39290.1"/>
    <property type="molecule type" value="Genomic_DNA"/>
</dbReference>
<comment type="caution">
    <text evidence="2">The sequence shown here is derived from an EMBL/GenBank/DDBJ whole genome shotgun (WGS) entry which is preliminary data.</text>
</comment>
<keyword evidence="1" id="KW-0812">Transmembrane</keyword>
<keyword evidence="1" id="KW-0472">Membrane</keyword>
<protein>
    <recommendedName>
        <fullName evidence="4">G protein-coupled receptor</fullName>
    </recommendedName>
</protein>
<dbReference type="PANTHER" id="PTHR46561">
    <property type="entry name" value="SERPENTINE RECEPTOR, CLASS AB (CLASS A-LIKE)-RELATED"/>
    <property type="match status" value="1"/>
</dbReference>
<name>A0AAN5CCA2_9BILA</name>
<feature type="transmembrane region" description="Helical" evidence="1">
    <location>
        <begin position="12"/>
        <end position="31"/>
    </location>
</feature>
<gene>
    <name evidence="2" type="ORF">PMAYCL1PPCAC_09485</name>
</gene>
<evidence type="ECO:0008006" key="4">
    <source>
        <dbReference type="Google" id="ProtNLM"/>
    </source>
</evidence>
<evidence type="ECO:0000256" key="1">
    <source>
        <dbReference type="SAM" id="Phobius"/>
    </source>
</evidence>
<reference evidence="3" key="1">
    <citation type="submission" date="2022-10" db="EMBL/GenBank/DDBJ databases">
        <title>Genome assembly of Pristionchus species.</title>
        <authorList>
            <person name="Yoshida K."/>
            <person name="Sommer R.J."/>
        </authorList>
    </citation>
    <scope>NUCLEOTIDE SEQUENCE [LARGE SCALE GENOMIC DNA]</scope>
    <source>
        <strain evidence="3">RS5460</strain>
    </source>
</reference>
<feature type="non-terminal residue" evidence="2">
    <location>
        <position position="63"/>
    </location>
</feature>
<keyword evidence="3" id="KW-1185">Reference proteome</keyword>
<dbReference type="AlphaFoldDB" id="A0AAN5CCA2"/>